<evidence type="ECO:0000313" key="5">
    <source>
        <dbReference type="Proteomes" id="UP000094455"/>
    </source>
</evidence>
<dbReference type="GeneID" id="30176746"/>
<evidence type="ECO:0000256" key="2">
    <source>
        <dbReference type="ARBA" id="ARBA00023136"/>
    </source>
</evidence>
<keyword evidence="5" id="KW-1185">Reference proteome</keyword>
<feature type="domain" description="Golgin subfamily A member 7/ERF4" evidence="3">
    <location>
        <begin position="57"/>
        <end position="217"/>
    </location>
</feature>
<dbReference type="GO" id="GO:0016409">
    <property type="term" value="F:palmitoyltransferase activity"/>
    <property type="evidence" value="ECO:0007669"/>
    <property type="project" value="EnsemblFungi"/>
</dbReference>
<accession>A0A1E3NF58</accession>
<dbReference type="InterPro" id="IPR019383">
    <property type="entry name" value="Golgin_A_7/ERF4"/>
</dbReference>
<sequence>MSDTNSNNYNSNASENGPVTTQFYNYHEYHCPYNESLIITHHPNPYPFPYLDMETRVVRIPRLPTVDFPQFSNCLPGLEPVAIRGNEENKKEADGFRFVPSTYTYMNQHFGNTSVSPLSNYIEELEFTGIVDKINAYLYEIYAGTGTNMIWLLANTVLLDLPSIVILLIQKLLGLQLIQAKNFKLEAYVDDLNGTFRDHRRPIRIVQPRESGYLSLDWVIPSQI</sequence>
<dbReference type="OrthoDB" id="5377273at2759"/>
<evidence type="ECO:0000259" key="3">
    <source>
        <dbReference type="Pfam" id="PF10256"/>
    </source>
</evidence>
<comment type="subcellular location">
    <subcellularLocation>
        <location evidence="1">Membrane</location>
    </subcellularLocation>
</comment>
<protein>
    <recommendedName>
        <fullName evidence="3">Golgin subfamily A member 7/ERF4 domain-containing protein</fullName>
    </recommendedName>
</protein>
<dbReference type="Proteomes" id="UP000094455">
    <property type="component" value="Unassembled WGS sequence"/>
</dbReference>
<name>A0A1E3NF58_9ASCO</name>
<evidence type="ECO:0000313" key="4">
    <source>
        <dbReference type="EMBL" id="ODQ44771.1"/>
    </source>
</evidence>
<organism evidence="4 5">
    <name type="scientific">Pichia membranifaciens NRRL Y-2026</name>
    <dbReference type="NCBI Taxonomy" id="763406"/>
    <lineage>
        <taxon>Eukaryota</taxon>
        <taxon>Fungi</taxon>
        <taxon>Dikarya</taxon>
        <taxon>Ascomycota</taxon>
        <taxon>Saccharomycotina</taxon>
        <taxon>Pichiomycetes</taxon>
        <taxon>Pichiales</taxon>
        <taxon>Pichiaceae</taxon>
        <taxon>Pichia</taxon>
    </lineage>
</organism>
<reference evidence="4 5" key="1">
    <citation type="journal article" date="2016" name="Proc. Natl. Acad. Sci. U.S.A.">
        <title>Comparative genomics of biotechnologically important yeasts.</title>
        <authorList>
            <person name="Riley R."/>
            <person name="Haridas S."/>
            <person name="Wolfe K.H."/>
            <person name="Lopes M.R."/>
            <person name="Hittinger C.T."/>
            <person name="Goeker M."/>
            <person name="Salamov A.A."/>
            <person name="Wisecaver J.H."/>
            <person name="Long T.M."/>
            <person name="Calvey C.H."/>
            <person name="Aerts A.L."/>
            <person name="Barry K.W."/>
            <person name="Choi C."/>
            <person name="Clum A."/>
            <person name="Coughlan A.Y."/>
            <person name="Deshpande S."/>
            <person name="Douglass A.P."/>
            <person name="Hanson S.J."/>
            <person name="Klenk H.-P."/>
            <person name="LaButti K.M."/>
            <person name="Lapidus A."/>
            <person name="Lindquist E.A."/>
            <person name="Lipzen A.M."/>
            <person name="Meier-Kolthoff J.P."/>
            <person name="Ohm R.A."/>
            <person name="Otillar R.P."/>
            <person name="Pangilinan J.L."/>
            <person name="Peng Y."/>
            <person name="Rokas A."/>
            <person name="Rosa C.A."/>
            <person name="Scheuner C."/>
            <person name="Sibirny A.A."/>
            <person name="Slot J.C."/>
            <person name="Stielow J.B."/>
            <person name="Sun H."/>
            <person name="Kurtzman C.P."/>
            <person name="Blackwell M."/>
            <person name="Grigoriev I.V."/>
            <person name="Jeffries T.W."/>
        </authorList>
    </citation>
    <scope>NUCLEOTIDE SEQUENCE [LARGE SCALE GENOMIC DNA]</scope>
    <source>
        <strain evidence="4 5">NRRL Y-2026</strain>
    </source>
</reference>
<evidence type="ECO:0000256" key="1">
    <source>
        <dbReference type="ARBA" id="ARBA00004370"/>
    </source>
</evidence>
<dbReference type="AlphaFoldDB" id="A0A1E3NF58"/>
<proteinExistence type="predicted"/>
<dbReference type="EMBL" id="KV454006">
    <property type="protein sequence ID" value="ODQ44771.1"/>
    <property type="molecule type" value="Genomic_DNA"/>
</dbReference>
<dbReference type="GO" id="GO:0031211">
    <property type="term" value="C:endoplasmic reticulum palmitoyltransferase complex"/>
    <property type="evidence" value="ECO:0007669"/>
    <property type="project" value="EnsemblFungi"/>
</dbReference>
<dbReference type="RefSeq" id="XP_019015884.1">
    <property type="nucleotide sequence ID" value="XM_019160059.1"/>
</dbReference>
<dbReference type="STRING" id="763406.A0A1E3NF58"/>
<dbReference type="GO" id="GO:0006612">
    <property type="term" value="P:protein targeting to membrane"/>
    <property type="evidence" value="ECO:0007669"/>
    <property type="project" value="EnsemblFungi"/>
</dbReference>
<gene>
    <name evidence="4" type="ORF">PICMEDRAFT_13433</name>
</gene>
<keyword evidence="2" id="KW-0472">Membrane</keyword>
<dbReference type="Pfam" id="PF10256">
    <property type="entry name" value="Erf4"/>
    <property type="match status" value="1"/>
</dbReference>
<dbReference type="GO" id="GO:0005789">
    <property type="term" value="C:endoplasmic reticulum membrane"/>
    <property type="evidence" value="ECO:0007669"/>
    <property type="project" value="EnsemblFungi"/>
</dbReference>